<evidence type="ECO:0000256" key="2">
    <source>
        <dbReference type="ARBA" id="ARBA00022475"/>
    </source>
</evidence>
<protein>
    <recommendedName>
        <fullName evidence="6">Putative O-antigen transporter</fullName>
    </recommendedName>
</protein>
<accession>A0A0A8J7W0</accession>
<proteinExistence type="predicted"/>
<dbReference type="PANTHER" id="PTHR30250">
    <property type="entry name" value="PST FAMILY PREDICTED COLANIC ACID TRANSPORTER"/>
    <property type="match status" value="1"/>
</dbReference>
<evidence type="ECO:0000256" key="1">
    <source>
        <dbReference type="ARBA" id="ARBA00004651"/>
    </source>
</evidence>
<gene>
    <name evidence="8" type="primary">wzx</name>
</gene>
<name>A0A0A8J7W0_ECOLX</name>
<comment type="subcellular location">
    <subcellularLocation>
        <location evidence="1">Cell membrane</location>
        <topology evidence="1">Multi-pass membrane protein</topology>
    </subcellularLocation>
</comment>
<evidence type="ECO:0000256" key="6">
    <source>
        <dbReference type="ARBA" id="ARBA00049738"/>
    </source>
</evidence>
<dbReference type="RefSeq" id="WP_045172212.1">
    <property type="nucleotide sequence ID" value="NZ_CAJGER010000001.1"/>
</dbReference>
<feature type="transmembrane region" description="Helical" evidence="7">
    <location>
        <begin position="263"/>
        <end position="282"/>
    </location>
</feature>
<evidence type="ECO:0000313" key="8">
    <source>
        <dbReference type="EMBL" id="BAQ02122.1"/>
    </source>
</evidence>
<sequence>MILAKVKNIYLVNKKIFESISYLAIIQMVAMILTFLTYPYLIKVLGLGLYGKIMLSQAVVSYVAIFVNFGFNISAAKSASEKINKPEQLNEICSAIIIAKTLIWLFITFIYVICILQFVPDNKNKVLYLSAYTLTFNEFLVCQWFYQAIEELKIIATLSIISKVTNVILIFLLVKSPSNYYFVSLITGGAYFFTGVYSILHMFRHHIKFVVPSISVIINVTKDSFNLFLTSAIIAIKNKLDVILIGAFISSEMVAIYDFAQKILNILLLPITIISNATFPRMNREKNKIFLKKIILVSFGLTFIYITFSELLLPYIMHYIFVVSHDSINITRLMILSAIFLSLSLPLAQNGLIVFNYTKLHLLGMLSTTALYIGIMALGYKCSLLTDVYYFVYTSLILFAYEAFYRYSFCKWKRIL</sequence>
<keyword evidence="2" id="KW-1003">Cell membrane</keyword>
<keyword evidence="4 7" id="KW-1133">Transmembrane helix</keyword>
<feature type="transmembrane region" description="Helical" evidence="7">
    <location>
        <begin position="360"/>
        <end position="378"/>
    </location>
</feature>
<keyword evidence="5 7" id="KW-0472">Membrane</keyword>
<feature type="transmembrane region" description="Helical" evidence="7">
    <location>
        <begin position="390"/>
        <end position="409"/>
    </location>
</feature>
<feature type="transmembrane region" description="Helical" evidence="7">
    <location>
        <begin position="53"/>
        <end position="71"/>
    </location>
</feature>
<feature type="transmembrane region" description="Helical" evidence="7">
    <location>
        <begin position="180"/>
        <end position="200"/>
    </location>
</feature>
<dbReference type="InterPro" id="IPR050833">
    <property type="entry name" value="Poly_Biosynth_Transport"/>
</dbReference>
<feature type="transmembrane region" description="Helical" evidence="7">
    <location>
        <begin position="153"/>
        <end position="174"/>
    </location>
</feature>
<dbReference type="Pfam" id="PF01943">
    <property type="entry name" value="Polysacc_synt"/>
    <property type="match status" value="1"/>
</dbReference>
<reference evidence="8" key="1">
    <citation type="journal article" date="2014" name="DNA Res.">
        <title>A complete view of the genetic diversity of the Escherichia coli O-antigen biosynthesis gene cluster.</title>
        <authorList>
            <person name="Iguchi A."/>
            <person name="Iyoda S."/>
            <person name="Kikuchi T."/>
            <person name="Ogura Y."/>
            <person name="Katsura K."/>
            <person name="Ohnishi M."/>
            <person name="Hayashi T."/>
            <person name="Thomson N.R."/>
        </authorList>
    </citation>
    <scope>NUCLEOTIDE SEQUENCE</scope>
    <source>
        <strain evidence="8">Su3972-41</strain>
    </source>
</reference>
<organism evidence="8">
    <name type="scientific">Escherichia coli</name>
    <dbReference type="NCBI Taxonomy" id="562"/>
    <lineage>
        <taxon>Bacteria</taxon>
        <taxon>Pseudomonadati</taxon>
        <taxon>Pseudomonadota</taxon>
        <taxon>Gammaproteobacteria</taxon>
        <taxon>Enterobacterales</taxon>
        <taxon>Enterobacteriaceae</taxon>
        <taxon>Escherichia</taxon>
    </lineage>
</organism>
<feature type="transmembrane region" description="Helical" evidence="7">
    <location>
        <begin position="329"/>
        <end position="348"/>
    </location>
</feature>
<dbReference type="EMBL" id="AB812085">
    <property type="protein sequence ID" value="BAQ02122.1"/>
    <property type="molecule type" value="Genomic_DNA"/>
</dbReference>
<feature type="transmembrane region" description="Helical" evidence="7">
    <location>
        <begin position="20"/>
        <end position="41"/>
    </location>
</feature>
<dbReference type="AlphaFoldDB" id="A0A0A8J7W0"/>
<evidence type="ECO:0000256" key="5">
    <source>
        <dbReference type="ARBA" id="ARBA00023136"/>
    </source>
</evidence>
<evidence type="ECO:0000256" key="7">
    <source>
        <dbReference type="SAM" id="Phobius"/>
    </source>
</evidence>
<dbReference type="InterPro" id="IPR002797">
    <property type="entry name" value="Polysacc_synth"/>
</dbReference>
<evidence type="ECO:0000256" key="4">
    <source>
        <dbReference type="ARBA" id="ARBA00022989"/>
    </source>
</evidence>
<feature type="transmembrane region" description="Helical" evidence="7">
    <location>
        <begin position="92"/>
        <end position="120"/>
    </location>
</feature>
<keyword evidence="3 7" id="KW-0812">Transmembrane</keyword>
<dbReference type="PANTHER" id="PTHR30250:SF11">
    <property type="entry name" value="O-ANTIGEN TRANSPORTER-RELATED"/>
    <property type="match status" value="1"/>
</dbReference>
<feature type="transmembrane region" description="Helical" evidence="7">
    <location>
        <begin position="294"/>
        <end position="317"/>
    </location>
</feature>
<evidence type="ECO:0000256" key="3">
    <source>
        <dbReference type="ARBA" id="ARBA00022692"/>
    </source>
</evidence>
<dbReference type="GO" id="GO:0005886">
    <property type="term" value="C:plasma membrane"/>
    <property type="evidence" value="ECO:0007669"/>
    <property type="project" value="UniProtKB-SubCell"/>
</dbReference>